<reference evidence="1" key="1">
    <citation type="submission" date="2021-03" db="EMBL/GenBank/DDBJ databases">
        <title>Draft genome sequence of rust myrtle Austropuccinia psidii MF-1, a brazilian biotype.</title>
        <authorList>
            <person name="Quecine M.C."/>
            <person name="Pachon D.M.R."/>
            <person name="Bonatelli M.L."/>
            <person name="Correr F.H."/>
            <person name="Franceschini L.M."/>
            <person name="Leite T.F."/>
            <person name="Margarido G.R.A."/>
            <person name="Almeida C.A."/>
            <person name="Ferrarezi J.A."/>
            <person name="Labate C.A."/>
        </authorList>
    </citation>
    <scope>NUCLEOTIDE SEQUENCE</scope>
    <source>
        <strain evidence="1">MF-1</strain>
    </source>
</reference>
<gene>
    <name evidence="1" type="ORF">O181_000489</name>
</gene>
<dbReference type="EMBL" id="AVOT02000056">
    <property type="protein sequence ID" value="MBW0460774.1"/>
    <property type="molecule type" value="Genomic_DNA"/>
</dbReference>
<accession>A0A9Q3B8M1</accession>
<sequence>MNFKLTEITESSTSVPPMSALCGSDILSQLGSPWSMASSGHFDPSQTFDSYKAVEVLDPSFTKCLKKVKEFFQHFNLKSSKCYFCLVGKKPSPCPGILASNIKRYLWRNKDGPFGREFPVSETPNPDGASIYSICSKQRKVAKRTNVGGPIPVGGRPIYSISEVPISRINTEGVVKEIRQISDSPPDTDAECSYKMDGEEAEVVLNSTGHHSSTSPSHHDAQIF</sequence>
<name>A0A9Q3B8M1_9BASI</name>
<evidence type="ECO:0000313" key="1">
    <source>
        <dbReference type="EMBL" id="MBW0460774.1"/>
    </source>
</evidence>
<keyword evidence="2" id="KW-1185">Reference proteome</keyword>
<evidence type="ECO:0000313" key="2">
    <source>
        <dbReference type="Proteomes" id="UP000765509"/>
    </source>
</evidence>
<organism evidence="1 2">
    <name type="scientific">Austropuccinia psidii MF-1</name>
    <dbReference type="NCBI Taxonomy" id="1389203"/>
    <lineage>
        <taxon>Eukaryota</taxon>
        <taxon>Fungi</taxon>
        <taxon>Dikarya</taxon>
        <taxon>Basidiomycota</taxon>
        <taxon>Pucciniomycotina</taxon>
        <taxon>Pucciniomycetes</taxon>
        <taxon>Pucciniales</taxon>
        <taxon>Sphaerophragmiaceae</taxon>
        <taxon>Austropuccinia</taxon>
    </lineage>
</organism>
<dbReference type="AlphaFoldDB" id="A0A9Q3B8M1"/>
<proteinExistence type="predicted"/>
<protein>
    <submittedName>
        <fullName evidence="1">Uncharacterized protein</fullName>
    </submittedName>
</protein>
<comment type="caution">
    <text evidence="1">The sequence shown here is derived from an EMBL/GenBank/DDBJ whole genome shotgun (WGS) entry which is preliminary data.</text>
</comment>
<dbReference type="Proteomes" id="UP000765509">
    <property type="component" value="Unassembled WGS sequence"/>
</dbReference>